<dbReference type="InterPro" id="IPR015422">
    <property type="entry name" value="PyrdxlP-dep_Trfase_small"/>
</dbReference>
<reference evidence="9 10" key="1">
    <citation type="journal article" date="2021" name="Sci. Rep.">
        <title>The distribution of antibiotic resistance genes in chicken gut microbiota commensals.</title>
        <authorList>
            <person name="Juricova H."/>
            <person name="Matiasovicova J."/>
            <person name="Kubasova T."/>
            <person name="Cejkova D."/>
            <person name="Rychlik I."/>
        </authorList>
    </citation>
    <scope>NUCLEOTIDE SEQUENCE [LARGE SCALE GENOMIC DNA]</scope>
    <source>
        <strain evidence="9 10">An562</strain>
    </source>
</reference>
<evidence type="ECO:0000256" key="3">
    <source>
        <dbReference type="ARBA" id="ARBA00022898"/>
    </source>
</evidence>
<evidence type="ECO:0000256" key="4">
    <source>
        <dbReference type="ARBA" id="ARBA00023239"/>
    </source>
</evidence>
<dbReference type="PANTHER" id="PTHR43500:SF1">
    <property type="entry name" value="CYSTATHIONINE BETA-LYASE-RELATED"/>
    <property type="match status" value="1"/>
</dbReference>
<dbReference type="Gene3D" id="3.40.640.10">
    <property type="entry name" value="Type I PLP-dependent aspartate aminotransferase-like (Major domain)"/>
    <property type="match status" value="1"/>
</dbReference>
<evidence type="ECO:0000256" key="2">
    <source>
        <dbReference type="ARBA" id="ARBA00009077"/>
    </source>
</evidence>
<comment type="cofactor">
    <cofactor evidence="1 8">
        <name>pyridoxal 5'-phosphate</name>
        <dbReference type="ChEBI" id="CHEBI:597326"/>
    </cofactor>
</comment>
<evidence type="ECO:0000313" key="9">
    <source>
        <dbReference type="EMBL" id="MBM6928041.1"/>
    </source>
</evidence>
<sequence length="390" mass="43830">MREETLLVHAGRHISDDYDFVNPPVIRASTVLHKSAEDMLNRAMHERDMIEDKIPYGTYGSPTHHAFYKALCALEGPKAKGAWAFPSGLAACTIPLLAFLKSGDHALFIDTIYGPTREFAEEILKRMGVEVEFFPPSVAENIASYFKPNTTLLMMETPGSHSFEMPDVPAIAKACREHHVISVIDNTWATPLYFKPLEVGVDVVIHAATKYIGGHSDLTMGVVICNEETWPRAYRTIVQTGQTTGCDDIYLAYRGLHSMGVRVKASTESAKKIVDWLLTRDEVERVLWPALPTDPSYPIWKRDFKGATSLFGVVFKEQYANQLAPMIDALKIFGRGYSWGGYESLLIQSYGTRNQTPVPFERMVRIAVGLENPDDLIDDLRQAFEKLRIR</sequence>
<dbReference type="InterPro" id="IPR006233">
    <property type="entry name" value="Cys_b_lyase_bac"/>
</dbReference>
<dbReference type="Pfam" id="PF01053">
    <property type="entry name" value="Cys_Met_Meta_PP"/>
    <property type="match status" value="1"/>
</dbReference>
<keyword evidence="10" id="KW-1185">Reference proteome</keyword>
<dbReference type="PANTHER" id="PTHR43500">
    <property type="entry name" value="CYSTATHIONINE BETA-LYASE-RELATED"/>
    <property type="match status" value="1"/>
</dbReference>
<dbReference type="PIRSF" id="PIRSF001434">
    <property type="entry name" value="CGS"/>
    <property type="match status" value="1"/>
</dbReference>
<dbReference type="PROSITE" id="PS00868">
    <property type="entry name" value="CYS_MET_METAB_PP"/>
    <property type="match status" value="1"/>
</dbReference>
<organism evidence="9 10">
    <name type="scientific">Parasutterella secunda</name>
    <dbReference type="NCBI Taxonomy" id="626947"/>
    <lineage>
        <taxon>Bacteria</taxon>
        <taxon>Pseudomonadati</taxon>
        <taxon>Pseudomonadota</taxon>
        <taxon>Betaproteobacteria</taxon>
        <taxon>Burkholderiales</taxon>
        <taxon>Sutterellaceae</taxon>
        <taxon>Parasutterella</taxon>
    </lineage>
</organism>
<comment type="catalytic activity">
    <reaction evidence="7">
        <text>an S-substituted L-cysteine + H2O = a thiol + pyruvate + NH4(+)</text>
        <dbReference type="Rhea" id="RHEA:18121"/>
        <dbReference type="ChEBI" id="CHEBI:15361"/>
        <dbReference type="ChEBI" id="CHEBI:15377"/>
        <dbReference type="ChEBI" id="CHEBI:28938"/>
        <dbReference type="ChEBI" id="CHEBI:29256"/>
        <dbReference type="ChEBI" id="CHEBI:58717"/>
        <dbReference type="EC" id="4.4.1.13"/>
    </reaction>
</comment>
<comment type="pathway">
    <text evidence="5">Amino-acid biosynthesis; L-methionine biosynthesis via de novo pathway; L-homocysteine from L-cystathionine: step 1/1.</text>
</comment>
<evidence type="ECO:0000256" key="7">
    <source>
        <dbReference type="ARBA" id="ARBA00047625"/>
    </source>
</evidence>
<name>A0ABS2GRE9_9BURK</name>
<keyword evidence="3 8" id="KW-0663">Pyridoxal phosphate</keyword>
<dbReference type="EC" id="4.4.1.8" evidence="9"/>
<proteinExistence type="inferred from homology"/>
<dbReference type="Gene3D" id="3.90.1150.10">
    <property type="entry name" value="Aspartate Aminotransferase, domain 1"/>
    <property type="match status" value="1"/>
</dbReference>
<accession>A0ABS2GRE9</accession>
<dbReference type="InterPro" id="IPR015421">
    <property type="entry name" value="PyrdxlP-dep_Trfase_major"/>
</dbReference>
<keyword evidence="4 9" id="KW-0456">Lyase</keyword>
<evidence type="ECO:0000256" key="6">
    <source>
        <dbReference type="ARBA" id="ARBA00047517"/>
    </source>
</evidence>
<dbReference type="SUPFAM" id="SSF53383">
    <property type="entry name" value="PLP-dependent transferases"/>
    <property type="match status" value="1"/>
</dbReference>
<protein>
    <submittedName>
        <fullName evidence="9">Cystathionine beta-lyase</fullName>
        <ecNumber evidence="9">4.4.1.8</ecNumber>
    </submittedName>
</protein>
<evidence type="ECO:0000256" key="5">
    <source>
        <dbReference type="ARBA" id="ARBA00046315"/>
    </source>
</evidence>
<evidence type="ECO:0000256" key="1">
    <source>
        <dbReference type="ARBA" id="ARBA00001933"/>
    </source>
</evidence>
<dbReference type="RefSeq" id="WP_205049641.1">
    <property type="nucleotide sequence ID" value="NZ_JACJKX010000002.1"/>
</dbReference>
<dbReference type="InterPro" id="IPR015424">
    <property type="entry name" value="PyrdxlP-dep_Trfase"/>
</dbReference>
<dbReference type="InterPro" id="IPR000277">
    <property type="entry name" value="Cys/Met-Metab_PyrdxlP-dep_enz"/>
</dbReference>
<comment type="similarity">
    <text evidence="2 8">Belongs to the trans-sulfuration enzymes family.</text>
</comment>
<dbReference type="EMBL" id="JACJKX010000002">
    <property type="protein sequence ID" value="MBM6928041.1"/>
    <property type="molecule type" value="Genomic_DNA"/>
</dbReference>
<evidence type="ECO:0000256" key="8">
    <source>
        <dbReference type="RuleBase" id="RU362118"/>
    </source>
</evidence>
<comment type="caution">
    <text evidence="9">The sequence shown here is derived from an EMBL/GenBank/DDBJ whole genome shotgun (WGS) entry which is preliminary data.</text>
</comment>
<dbReference type="NCBIfam" id="TIGR01324">
    <property type="entry name" value="cysta_beta_ly_B"/>
    <property type="match status" value="1"/>
</dbReference>
<comment type="catalytic activity">
    <reaction evidence="6">
        <text>L,L-cystathionine + H2O = L-homocysteine + pyruvate + NH4(+)</text>
        <dbReference type="Rhea" id="RHEA:13965"/>
        <dbReference type="ChEBI" id="CHEBI:15361"/>
        <dbReference type="ChEBI" id="CHEBI:15377"/>
        <dbReference type="ChEBI" id="CHEBI:28938"/>
        <dbReference type="ChEBI" id="CHEBI:58161"/>
        <dbReference type="ChEBI" id="CHEBI:58199"/>
    </reaction>
</comment>
<dbReference type="GO" id="GO:0016829">
    <property type="term" value="F:lyase activity"/>
    <property type="evidence" value="ECO:0007669"/>
    <property type="project" value="UniProtKB-KW"/>
</dbReference>
<dbReference type="Proteomes" id="UP000777002">
    <property type="component" value="Unassembled WGS sequence"/>
</dbReference>
<dbReference type="InterPro" id="IPR054542">
    <property type="entry name" value="Cys_met_metab_PP"/>
</dbReference>
<evidence type="ECO:0000313" key="10">
    <source>
        <dbReference type="Proteomes" id="UP000777002"/>
    </source>
</evidence>
<gene>
    <name evidence="9" type="primary">metC</name>
    <name evidence="9" type="ORF">H5985_01980</name>
</gene>